<name>A0ACD3A2H0_9AGAR</name>
<dbReference type="EMBL" id="ML208962">
    <property type="protein sequence ID" value="TFK59494.1"/>
    <property type="molecule type" value="Genomic_DNA"/>
</dbReference>
<accession>A0ACD3A2H0</accession>
<proteinExistence type="predicted"/>
<evidence type="ECO:0000313" key="1">
    <source>
        <dbReference type="EMBL" id="TFK59494.1"/>
    </source>
</evidence>
<keyword evidence="2" id="KW-1185">Reference proteome</keyword>
<sequence length="255" mass="28275">MASNPPWFQAALNKLKSSDLPLLVSSFNNIAKEPILANKALVLSRELITVVHASTAVLSKLLEDIKLPETQSEDTNNTSKLEGSDLAEFLMLENHIHDLRTKHYQTILKQFHGSRSAKSKLKDLEGLFKDTSSIPAEAEPVATASEDLNFALDGLANWIPHLSDIGKTLVDQRSITPTDFATYFCAFQSVEIYSSLVSLHLARKAENRISGDHIKKLLELLTAPGHSQSHATRMELVDKVVKDLEDLEINTKSLH</sequence>
<reference evidence="1 2" key="1">
    <citation type="journal article" date="2019" name="Nat. Ecol. Evol.">
        <title>Megaphylogeny resolves global patterns of mushroom evolution.</title>
        <authorList>
            <person name="Varga T."/>
            <person name="Krizsan K."/>
            <person name="Foldi C."/>
            <person name="Dima B."/>
            <person name="Sanchez-Garcia M."/>
            <person name="Sanchez-Ramirez S."/>
            <person name="Szollosi G.J."/>
            <person name="Szarkandi J.G."/>
            <person name="Papp V."/>
            <person name="Albert L."/>
            <person name="Andreopoulos W."/>
            <person name="Angelini C."/>
            <person name="Antonin V."/>
            <person name="Barry K.W."/>
            <person name="Bougher N.L."/>
            <person name="Buchanan P."/>
            <person name="Buyck B."/>
            <person name="Bense V."/>
            <person name="Catcheside P."/>
            <person name="Chovatia M."/>
            <person name="Cooper J."/>
            <person name="Damon W."/>
            <person name="Desjardin D."/>
            <person name="Finy P."/>
            <person name="Geml J."/>
            <person name="Haridas S."/>
            <person name="Hughes K."/>
            <person name="Justo A."/>
            <person name="Karasinski D."/>
            <person name="Kautmanova I."/>
            <person name="Kiss B."/>
            <person name="Kocsube S."/>
            <person name="Kotiranta H."/>
            <person name="LaButti K.M."/>
            <person name="Lechner B.E."/>
            <person name="Liimatainen K."/>
            <person name="Lipzen A."/>
            <person name="Lukacs Z."/>
            <person name="Mihaltcheva S."/>
            <person name="Morgado L.N."/>
            <person name="Niskanen T."/>
            <person name="Noordeloos M.E."/>
            <person name="Ohm R.A."/>
            <person name="Ortiz-Santana B."/>
            <person name="Ovrebo C."/>
            <person name="Racz N."/>
            <person name="Riley R."/>
            <person name="Savchenko A."/>
            <person name="Shiryaev A."/>
            <person name="Soop K."/>
            <person name="Spirin V."/>
            <person name="Szebenyi C."/>
            <person name="Tomsovsky M."/>
            <person name="Tulloss R.E."/>
            <person name="Uehling J."/>
            <person name="Grigoriev I.V."/>
            <person name="Vagvolgyi C."/>
            <person name="Papp T."/>
            <person name="Martin F.M."/>
            <person name="Miettinen O."/>
            <person name="Hibbett D.S."/>
            <person name="Nagy L.G."/>
        </authorList>
    </citation>
    <scope>NUCLEOTIDE SEQUENCE [LARGE SCALE GENOMIC DNA]</scope>
    <source>
        <strain evidence="1 2">NL-1719</strain>
    </source>
</reference>
<protein>
    <submittedName>
        <fullName evidence="1">Uncharacterized protein</fullName>
    </submittedName>
</protein>
<organism evidence="1 2">
    <name type="scientific">Pluteus cervinus</name>
    <dbReference type="NCBI Taxonomy" id="181527"/>
    <lineage>
        <taxon>Eukaryota</taxon>
        <taxon>Fungi</taxon>
        <taxon>Dikarya</taxon>
        <taxon>Basidiomycota</taxon>
        <taxon>Agaricomycotina</taxon>
        <taxon>Agaricomycetes</taxon>
        <taxon>Agaricomycetidae</taxon>
        <taxon>Agaricales</taxon>
        <taxon>Pluteineae</taxon>
        <taxon>Pluteaceae</taxon>
        <taxon>Pluteus</taxon>
    </lineage>
</organism>
<evidence type="ECO:0000313" key="2">
    <source>
        <dbReference type="Proteomes" id="UP000308600"/>
    </source>
</evidence>
<gene>
    <name evidence="1" type="ORF">BDN72DRAFT_905792</name>
</gene>
<dbReference type="Proteomes" id="UP000308600">
    <property type="component" value="Unassembled WGS sequence"/>
</dbReference>